<reference evidence="2" key="2">
    <citation type="submission" date="2025-09" db="UniProtKB">
        <authorList>
            <consortium name="Ensembl"/>
        </authorList>
    </citation>
    <scope>IDENTIFICATION</scope>
</reference>
<dbReference type="InterPro" id="IPR039102">
    <property type="entry name" value="FAM13"/>
</dbReference>
<reference evidence="2" key="1">
    <citation type="submission" date="2025-08" db="UniProtKB">
        <authorList>
            <consortium name="Ensembl"/>
        </authorList>
    </citation>
    <scope>IDENTIFICATION</scope>
</reference>
<dbReference type="PROSITE" id="PS50238">
    <property type="entry name" value="RHOGAP"/>
    <property type="match status" value="1"/>
</dbReference>
<dbReference type="GeneTree" id="ENSGT00950000183033"/>
<dbReference type="PANTHER" id="PTHR15904:SF19">
    <property type="entry name" value="PROTEIN FAM13C"/>
    <property type="match status" value="1"/>
</dbReference>
<dbReference type="GO" id="GO:0007165">
    <property type="term" value="P:signal transduction"/>
    <property type="evidence" value="ECO:0007669"/>
    <property type="project" value="InterPro"/>
</dbReference>
<name>A0A8C8GWV3_ONCTS</name>
<dbReference type="Gene3D" id="1.10.555.10">
    <property type="entry name" value="Rho GTPase activation protein"/>
    <property type="match status" value="1"/>
</dbReference>
<dbReference type="PANTHER" id="PTHR15904">
    <property type="entry name" value="FAM13"/>
    <property type="match status" value="1"/>
</dbReference>
<dbReference type="SUPFAM" id="SSF48350">
    <property type="entry name" value="GTPase activation domain, GAP"/>
    <property type="match status" value="1"/>
</dbReference>
<gene>
    <name evidence="2" type="primary">RAB11FIP3</name>
</gene>
<dbReference type="Pfam" id="PF00620">
    <property type="entry name" value="RhoGAP"/>
    <property type="match status" value="1"/>
</dbReference>
<sequence length="233" mass="26120">GGAISAYDSSAVRIRKHNAKISPEPTVPGPDTSPVFGVTLERLREDGQLVCGVPHIPSPALTPGVQQRGLFRLSGSVVRTRQLRLMWDRGERMDLVEEDVSIVASLLKLFFRELPSPIIPEPQRKDLVLSLTEKLSSLPVDNHSILSYLLHFLSRVASHSQSNHMPVENLATVFGPCIFHSNPHRLNQSLLCLHSFANVYCRCRCKMLMVLVPTMQQYLALQLQYTHNPIVKK</sequence>
<evidence type="ECO:0000259" key="1">
    <source>
        <dbReference type="PROSITE" id="PS50238"/>
    </source>
</evidence>
<dbReference type="AlphaFoldDB" id="A0A8C8GWV3"/>
<accession>A0A8C8GWV3</accession>
<keyword evidence="3" id="KW-1185">Reference proteome</keyword>
<protein>
    <recommendedName>
        <fullName evidence="1">Rho-GAP domain-containing protein</fullName>
    </recommendedName>
</protein>
<dbReference type="Ensembl" id="ENSOTST00005060620.2">
    <property type="protein sequence ID" value="ENSOTSP00005055656.2"/>
    <property type="gene ID" value="ENSOTSG00005026917.2"/>
</dbReference>
<evidence type="ECO:0000313" key="2">
    <source>
        <dbReference type="Ensembl" id="ENSOTSP00005055656.2"/>
    </source>
</evidence>
<feature type="domain" description="Rho-GAP" evidence="1">
    <location>
        <begin position="38"/>
        <end position="219"/>
    </location>
</feature>
<dbReference type="InterPro" id="IPR000198">
    <property type="entry name" value="RhoGAP_dom"/>
</dbReference>
<organism evidence="2 3">
    <name type="scientific">Oncorhynchus tshawytscha</name>
    <name type="common">Chinook salmon</name>
    <name type="synonym">Salmo tshawytscha</name>
    <dbReference type="NCBI Taxonomy" id="74940"/>
    <lineage>
        <taxon>Eukaryota</taxon>
        <taxon>Metazoa</taxon>
        <taxon>Chordata</taxon>
        <taxon>Craniata</taxon>
        <taxon>Vertebrata</taxon>
        <taxon>Euteleostomi</taxon>
        <taxon>Actinopterygii</taxon>
        <taxon>Neopterygii</taxon>
        <taxon>Teleostei</taxon>
        <taxon>Protacanthopterygii</taxon>
        <taxon>Salmoniformes</taxon>
        <taxon>Salmonidae</taxon>
        <taxon>Salmoninae</taxon>
        <taxon>Oncorhynchus</taxon>
    </lineage>
</organism>
<evidence type="ECO:0000313" key="3">
    <source>
        <dbReference type="Proteomes" id="UP000694402"/>
    </source>
</evidence>
<dbReference type="Proteomes" id="UP000694402">
    <property type="component" value="Unassembled WGS sequence"/>
</dbReference>
<proteinExistence type="predicted"/>
<dbReference type="SMART" id="SM00324">
    <property type="entry name" value="RhoGAP"/>
    <property type="match status" value="1"/>
</dbReference>
<dbReference type="InterPro" id="IPR008936">
    <property type="entry name" value="Rho_GTPase_activation_prot"/>
</dbReference>